<feature type="transmembrane region" description="Helical" evidence="1">
    <location>
        <begin position="93"/>
        <end position="115"/>
    </location>
</feature>
<keyword evidence="1" id="KW-0812">Transmembrane</keyword>
<evidence type="ECO:0000313" key="3">
    <source>
        <dbReference type="Proteomes" id="UP001499863"/>
    </source>
</evidence>
<dbReference type="EMBL" id="BAAAKJ010000196">
    <property type="protein sequence ID" value="GAA1397963.1"/>
    <property type="molecule type" value="Genomic_DNA"/>
</dbReference>
<evidence type="ECO:0008006" key="4">
    <source>
        <dbReference type="Google" id="ProtNLM"/>
    </source>
</evidence>
<feature type="transmembrane region" description="Helical" evidence="1">
    <location>
        <begin position="9"/>
        <end position="30"/>
    </location>
</feature>
<evidence type="ECO:0000256" key="1">
    <source>
        <dbReference type="SAM" id="Phobius"/>
    </source>
</evidence>
<feature type="transmembrane region" description="Helical" evidence="1">
    <location>
        <begin position="50"/>
        <end position="72"/>
    </location>
</feature>
<keyword evidence="1" id="KW-0472">Membrane</keyword>
<dbReference type="InterPro" id="IPR025058">
    <property type="entry name" value="DUF3995"/>
</dbReference>
<accession>A0ABN1Y731</accession>
<organism evidence="2 3">
    <name type="scientific">Kitasatospora putterlickiae</name>
    <dbReference type="NCBI Taxonomy" id="221725"/>
    <lineage>
        <taxon>Bacteria</taxon>
        <taxon>Bacillati</taxon>
        <taxon>Actinomycetota</taxon>
        <taxon>Actinomycetes</taxon>
        <taxon>Kitasatosporales</taxon>
        <taxon>Streptomycetaceae</taxon>
        <taxon>Kitasatospora</taxon>
    </lineage>
</organism>
<reference evidence="2 3" key="1">
    <citation type="journal article" date="2019" name="Int. J. Syst. Evol. Microbiol.">
        <title>The Global Catalogue of Microorganisms (GCM) 10K type strain sequencing project: providing services to taxonomists for standard genome sequencing and annotation.</title>
        <authorList>
            <consortium name="The Broad Institute Genomics Platform"/>
            <consortium name="The Broad Institute Genome Sequencing Center for Infectious Disease"/>
            <person name="Wu L."/>
            <person name="Ma J."/>
        </authorList>
    </citation>
    <scope>NUCLEOTIDE SEQUENCE [LARGE SCALE GENOMIC DNA]</scope>
    <source>
        <strain evidence="2 3">JCM 12393</strain>
    </source>
</reference>
<name>A0ABN1Y731_9ACTN</name>
<keyword evidence="1" id="KW-1133">Transmembrane helix</keyword>
<gene>
    <name evidence="2" type="ORF">GCM10009639_35950</name>
</gene>
<dbReference type="Pfam" id="PF13160">
    <property type="entry name" value="DUF3995"/>
    <property type="match status" value="1"/>
</dbReference>
<feature type="transmembrane region" description="Helical" evidence="1">
    <location>
        <begin position="127"/>
        <end position="145"/>
    </location>
</feature>
<proteinExistence type="predicted"/>
<keyword evidence="3" id="KW-1185">Reference proteome</keyword>
<dbReference type="Proteomes" id="UP001499863">
    <property type="component" value="Unassembled WGS sequence"/>
</dbReference>
<protein>
    <recommendedName>
        <fullName evidence="4">DUF3995 domain-containing protein</fullName>
    </recommendedName>
</protein>
<evidence type="ECO:0000313" key="2">
    <source>
        <dbReference type="EMBL" id="GAA1397963.1"/>
    </source>
</evidence>
<sequence>MMGAVARGVGVAVAGGLGVAGALHAVWTVTPWPLRTPEEFADTLVGTGEGVPPAAACAAVAGALGAAAYLVAAEAGVAPAVGPERVRRAGVRVVSAVLLARGAGGLVMSGLGLGARSERFRRMDSRYYAPLCLALGAGAAVTSRFPGRGRVA</sequence>
<comment type="caution">
    <text evidence="2">The sequence shown here is derived from an EMBL/GenBank/DDBJ whole genome shotgun (WGS) entry which is preliminary data.</text>
</comment>